<accession>A0AB34KB69</accession>
<dbReference type="PROSITE" id="PS50088">
    <property type="entry name" value="ANK_REPEAT"/>
    <property type="match status" value="4"/>
</dbReference>
<dbReference type="GO" id="GO:0051879">
    <property type="term" value="F:Hsp90 protein binding"/>
    <property type="evidence" value="ECO:0007669"/>
    <property type="project" value="TreeGrafter"/>
</dbReference>
<dbReference type="PROSITE" id="PS50297">
    <property type="entry name" value="ANK_REP_REGION"/>
    <property type="match status" value="3"/>
</dbReference>
<dbReference type="SMART" id="SM00028">
    <property type="entry name" value="TPR"/>
    <property type="match status" value="3"/>
</dbReference>
<name>A0AB34KB69_PRYPA</name>
<evidence type="ECO:0000256" key="3">
    <source>
        <dbReference type="ARBA" id="ARBA00022737"/>
    </source>
</evidence>
<keyword evidence="3" id="KW-0677">Repeat</keyword>
<keyword evidence="4 6" id="KW-0802">TPR repeat</keyword>
<comment type="subcellular location">
    <subcellularLocation>
        <location evidence="1">Cytoplasm</location>
    </subcellularLocation>
</comment>
<dbReference type="Gene3D" id="1.25.40.20">
    <property type="entry name" value="Ankyrin repeat-containing domain"/>
    <property type="match status" value="2"/>
</dbReference>
<evidence type="ECO:0000256" key="6">
    <source>
        <dbReference type="PROSITE-ProRule" id="PRU00339"/>
    </source>
</evidence>
<evidence type="ECO:0000256" key="4">
    <source>
        <dbReference type="ARBA" id="ARBA00022803"/>
    </source>
</evidence>
<dbReference type="Pfam" id="PF00515">
    <property type="entry name" value="TPR_1"/>
    <property type="match status" value="1"/>
</dbReference>
<dbReference type="SMART" id="SM00248">
    <property type="entry name" value="ANK"/>
    <property type="match status" value="5"/>
</dbReference>
<dbReference type="GO" id="GO:0005737">
    <property type="term" value="C:cytoplasm"/>
    <property type="evidence" value="ECO:0007669"/>
    <property type="project" value="UniProtKB-SubCell"/>
</dbReference>
<feature type="region of interest" description="Disordered" evidence="7">
    <location>
        <begin position="377"/>
        <end position="396"/>
    </location>
</feature>
<dbReference type="SUPFAM" id="SSF48403">
    <property type="entry name" value="Ankyrin repeat"/>
    <property type="match status" value="2"/>
</dbReference>
<dbReference type="EMBL" id="JBGBPQ010000001">
    <property type="protein sequence ID" value="KAL1530368.1"/>
    <property type="molecule type" value="Genomic_DNA"/>
</dbReference>
<dbReference type="AlphaFoldDB" id="A0AB34KB69"/>
<feature type="region of interest" description="Disordered" evidence="7">
    <location>
        <begin position="532"/>
        <end position="565"/>
    </location>
</feature>
<dbReference type="InterPro" id="IPR036770">
    <property type="entry name" value="Ankyrin_rpt-contain_sf"/>
</dbReference>
<protein>
    <submittedName>
        <fullName evidence="8">Uncharacterized protein</fullName>
    </submittedName>
</protein>
<gene>
    <name evidence="8" type="ORF">AB1Y20_001276</name>
</gene>
<dbReference type="PANTHER" id="PTHR22904">
    <property type="entry name" value="TPR REPEAT CONTAINING PROTEIN"/>
    <property type="match status" value="1"/>
</dbReference>
<feature type="repeat" description="ANK" evidence="5">
    <location>
        <begin position="481"/>
        <end position="513"/>
    </location>
</feature>
<organism evidence="8 9">
    <name type="scientific">Prymnesium parvum</name>
    <name type="common">Toxic golden alga</name>
    <dbReference type="NCBI Taxonomy" id="97485"/>
    <lineage>
        <taxon>Eukaryota</taxon>
        <taxon>Haptista</taxon>
        <taxon>Haptophyta</taxon>
        <taxon>Prymnesiophyceae</taxon>
        <taxon>Prymnesiales</taxon>
        <taxon>Prymnesiaceae</taxon>
        <taxon>Prymnesium</taxon>
    </lineage>
</organism>
<feature type="region of interest" description="Disordered" evidence="7">
    <location>
        <begin position="188"/>
        <end position="224"/>
    </location>
</feature>
<evidence type="ECO:0000313" key="9">
    <source>
        <dbReference type="Proteomes" id="UP001515480"/>
    </source>
</evidence>
<dbReference type="FunFam" id="1.25.40.10:FF:000020">
    <property type="entry name" value="Stress-induced phosphoprotein 1"/>
    <property type="match status" value="1"/>
</dbReference>
<dbReference type="SUPFAM" id="SSF48452">
    <property type="entry name" value="TPR-like"/>
    <property type="match status" value="1"/>
</dbReference>
<sequence>MAAAMPNGKEWLEAAKRGDQAAMEPLLAAQPELLAYAGKGCSLGFIGHSALHWCAAKGYSGLARWLIAQGAPLAQRNNAESTALHTAAQNGQSAVAQLLLDAGADVALTDADGKTARDVALERGHAALARALELGAGRAAGREALGRLAASDVWKVSDMKVALKANGVDVSSVTEKPELVRMVQELLENSPPPPAAHAPTTASSKPPADTAHTPPPAEPPEKTAAAGHFFGAGVKAAVPAEAEDSDDDDASAKGAERARAAGNEAFGKGAFDEAIKHFGLAIRLDPKNHLLYSNRSAARASVGKAQEALEDAEKCVSLNPQFAKGYSRQGAALVLLGKYKEAMRAYKKGLEIEPSNAGLLKGLDDLRASLRHGELPAAEGVAPATSASASATATEAPPKAAAKARAVDQSQPPGQLWIEAAKRGDRAEMEAILAQEGPSVVHYKARGIGHTAMHWCASRGEVQLMVWLLSLGAEVNARNTSEATPLHTAAGNGQAMSVEFLLARGADRALKNDDGATAADLAKRKGREDLARAITTYEPGELEGQAGRTVDRRQPATDTREEEVD</sequence>
<keyword evidence="5" id="KW-0040">ANK repeat</keyword>
<feature type="repeat" description="ANK" evidence="5">
    <location>
        <begin position="79"/>
        <end position="111"/>
    </location>
</feature>
<evidence type="ECO:0000313" key="8">
    <source>
        <dbReference type="EMBL" id="KAL1530368.1"/>
    </source>
</evidence>
<dbReference type="Gene3D" id="1.25.40.10">
    <property type="entry name" value="Tetratricopeptide repeat domain"/>
    <property type="match status" value="1"/>
</dbReference>
<dbReference type="PROSITE" id="PS50005">
    <property type="entry name" value="TPR"/>
    <property type="match status" value="2"/>
</dbReference>
<keyword evidence="9" id="KW-1185">Reference proteome</keyword>
<feature type="repeat" description="TPR" evidence="6">
    <location>
        <begin position="323"/>
        <end position="356"/>
    </location>
</feature>
<comment type="caution">
    <text evidence="8">The sequence shown here is derived from an EMBL/GenBank/DDBJ whole genome shotgun (WGS) entry which is preliminary data.</text>
</comment>
<reference evidence="8 9" key="1">
    <citation type="journal article" date="2024" name="Science">
        <title>Giant polyketide synthase enzymes in the biosynthesis of giant marine polyether toxins.</title>
        <authorList>
            <person name="Fallon T.R."/>
            <person name="Shende V.V."/>
            <person name="Wierzbicki I.H."/>
            <person name="Pendleton A.L."/>
            <person name="Watervoot N.F."/>
            <person name="Auber R.P."/>
            <person name="Gonzalez D.J."/>
            <person name="Wisecaver J.H."/>
            <person name="Moore B.S."/>
        </authorList>
    </citation>
    <scope>NUCLEOTIDE SEQUENCE [LARGE SCALE GENOMIC DNA]</scope>
    <source>
        <strain evidence="8 9">12B1</strain>
    </source>
</reference>
<dbReference type="Pfam" id="PF12796">
    <property type="entry name" value="Ank_2"/>
    <property type="match status" value="2"/>
</dbReference>
<feature type="compositionally biased region" description="Basic and acidic residues" evidence="7">
    <location>
        <begin position="549"/>
        <end position="559"/>
    </location>
</feature>
<feature type="compositionally biased region" description="Low complexity" evidence="7">
    <location>
        <begin position="382"/>
        <end position="396"/>
    </location>
</feature>
<feature type="repeat" description="ANK" evidence="5">
    <location>
        <begin position="448"/>
        <end position="480"/>
    </location>
</feature>
<dbReference type="InterPro" id="IPR011990">
    <property type="entry name" value="TPR-like_helical_dom_sf"/>
</dbReference>
<dbReference type="InterPro" id="IPR002110">
    <property type="entry name" value="Ankyrin_rpt"/>
</dbReference>
<dbReference type="Proteomes" id="UP001515480">
    <property type="component" value="Unassembled WGS sequence"/>
</dbReference>
<feature type="repeat" description="TPR" evidence="6">
    <location>
        <begin position="255"/>
        <end position="288"/>
    </location>
</feature>
<proteinExistence type="predicted"/>
<keyword evidence="2" id="KW-0963">Cytoplasm</keyword>
<dbReference type="InterPro" id="IPR019734">
    <property type="entry name" value="TPR_rpt"/>
</dbReference>
<evidence type="ECO:0000256" key="1">
    <source>
        <dbReference type="ARBA" id="ARBA00004496"/>
    </source>
</evidence>
<dbReference type="PANTHER" id="PTHR22904:SF523">
    <property type="entry name" value="STRESS-INDUCED-PHOSPHOPROTEIN 1"/>
    <property type="match status" value="1"/>
</dbReference>
<feature type="repeat" description="ANK" evidence="5">
    <location>
        <begin position="46"/>
        <end position="78"/>
    </location>
</feature>
<evidence type="ECO:0000256" key="2">
    <source>
        <dbReference type="ARBA" id="ARBA00022490"/>
    </source>
</evidence>
<feature type="compositionally biased region" description="Low complexity" evidence="7">
    <location>
        <begin position="197"/>
        <end position="212"/>
    </location>
</feature>
<evidence type="ECO:0000256" key="5">
    <source>
        <dbReference type="PROSITE-ProRule" id="PRU00023"/>
    </source>
</evidence>
<evidence type="ECO:0000256" key="7">
    <source>
        <dbReference type="SAM" id="MobiDB-lite"/>
    </source>
</evidence>
<dbReference type="PROSITE" id="PS50293">
    <property type="entry name" value="TPR_REGION"/>
    <property type="match status" value="1"/>
</dbReference>